<evidence type="ECO:0000259" key="6">
    <source>
        <dbReference type="PROSITE" id="PS51352"/>
    </source>
</evidence>
<gene>
    <name evidence="7" type="ORF">EVEC_LOCUS1439</name>
</gene>
<dbReference type="CDD" id="cd00340">
    <property type="entry name" value="GSH_Peroxidase"/>
    <property type="match status" value="1"/>
</dbReference>
<feature type="domain" description="Thioredoxin" evidence="6">
    <location>
        <begin position="1"/>
        <end position="126"/>
    </location>
</feature>
<dbReference type="OrthoDB" id="446890at2759"/>
<keyword evidence="8" id="KW-1185">Reference proteome</keyword>
<dbReference type="EMBL" id="UXUI01007211">
    <property type="protein sequence ID" value="VDD86296.1"/>
    <property type="molecule type" value="Genomic_DNA"/>
</dbReference>
<dbReference type="SUPFAM" id="SSF52833">
    <property type="entry name" value="Thioredoxin-like"/>
    <property type="match status" value="1"/>
</dbReference>
<dbReference type="PIRSF" id="PIRSF000303">
    <property type="entry name" value="Glutathion_perox"/>
    <property type="match status" value="1"/>
</dbReference>
<dbReference type="InterPro" id="IPR000889">
    <property type="entry name" value="Glutathione_peroxidase"/>
</dbReference>
<comment type="similarity">
    <text evidence="1 5">Belongs to the glutathione peroxidase family.</text>
</comment>
<keyword evidence="2 5" id="KW-0575">Peroxidase</keyword>
<dbReference type="PANTHER" id="PTHR11592">
    <property type="entry name" value="GLUTATHIONE PEROXIDASE"/>
    <property type="match status" value="1"/>
</dbReference>
<protein>
    <recommendedName>
        <fullName evidence="5">Glutathione peroxidase</fullName>
    </recommendedName>
</protein>
<evidence type="ECO:0000313" key="7">
    <source>
        <dbReference type="EMBL" id="VDD86296.1"/>
    </source>
</evidence>
<accession>A0A0N4UW80</accession>
<sequence>MTDKKFYDFTAKDIDGNEVSMSKYKDQVVIVVNVASKCGYTDKSYKQLNELMKKYKDEGLRIAAFPCNQFGRQHEQHGFLVDAIKWNFTKFLIDRDGNVVKRYAPNNEPLAMSGDIEKLLKREKLA</sequence>
<reference evidence="9" key="1">
    <citation type="submission" date="2017-02" db="UniProtKB">
        <authorList>
            <consortium name="WormBaseParasite"/>
        </authorList>
    </citation>
    <scope>IDENTIFICATION</scope>
</reference>
<evidence type="ECO:0000313" key="8">
    <source>
        <dbReference type="Proteomes" id="UP000274131"/>
    </source>
</evidence>
<dbReference type="InterPro" id="IPR013766">
    <property type="entry name" value="Thioredoxin_domain"/>
</dbReference>
<dbReference type="InterPro" id="IPR036249">
    <property type="entry name" value="Thioredoxin-like_sf"/>
</dbReference>
<dbReference type="GO" id="GO:0006979">
    <property type="term" value="P:response to oxidative stress"/>
    <property type="evidence" value="ECO:0007669"/>
    <property type="project" value="InterPro"/>
</dbReference>
<dbReference type="GO" id="GO:0004601">
    <property type="term" value="F:peroxidase activity"/>
    <property type="evidence" value="ECO:0007669"/>
    <property type="project" value="UniProtKB-KW"/>
</dbReference>
<dbReference type="WBParaSite" id="EVEC_0000173101-mRNA-1">
    <property type="protein sequence ID" value="EVEC_0000173101-mRNA-1"/>
    <property type="gene ID" value="EVEC_0000173101"/>
</dbReference>
<dbReference type="PANTHER" id="PTHR11592:SF78">
    <property type="entry name" value="GLUTATHIONE PEROXIDASE"/>
    <property type="match status" value="1"/>
</dbReference>
<dbReference type="PROSITE" id="PS51352">
    <property type="entry name" value="THIOREDOXIN_2"/>
    <property type="match status" value="1"/>
</dbReference>
<dbReference type="InterPro" id="IPR029759">
    <property type="entry name" value="GPX_AS"/>
</dbReference>
<reference evidence="7 8" key="2">
    <citation type="submission" date="2018-10" db="EMBL/GenBank/DDBJ databases">
        <authorList>
            <consortium name="Pathogen Informatics"/>
        </authorList>
    </citation>
    <scope>NUCLEOTIDE SEQUENCE [LARGE SCALE GENOMIC DNA]</scope>
</reference>
<keyword evidence="3 5" id="KW-0560">Oxidoreductase</keyword>
<dbReference type="PROSITE" id="PS00460">
    <property type="entry name" value="GLUTATHIONE_PEROXID_1"/>
    <property type="match status" value="1"/>
</dbReference>
<dbReference type="Proteomes" id="UP000274131">
    <property type="component" value="Unassembled WGS sequence"/>
</dbReference>
<dbReference type="Pfam" id="PF00255">
    <property type="entry name" value="GSHPx"/>
    <property type="match status" value="1"/>
</dbReference>
<evidence type="ECO:0000256" key="3">
    <source>
        <dbReference type="ARBA" id="ARBA00023002"/>
    </source>
</evidence>
<name>A0A0N4UW80_ENTVE</name>
<evidence type="ECO:0000256" key="5">
    <source>
        <dbReference type="RuleBase" id="RU000499"/>
    </source>
</evidence>
<evidence type="ECO:0000313" key="9">
    <source>
        <dbReference type="WBParaSite" id="EVEC_0000173101-mRNA-1"/>
    </source>
</evidence>
<evidence type="ECO:0000256" key="2">
    <source>
        <dbReference type="ARBA" id="ARBA00022559"/>
    </source>
</evidence>
<dbReference type="PRINTS" id="PR01011">
    <property type="entry name" value="GLUTPROXDASE"/>
</dbReference>
<evidence type="ECO:0000256" key="1">
    <source>
        <dbReference type="ARBA" id="ARBA00006926"/>
    </source>
</evidence>
<dbReference type="STRING" id="51028.A0A0N4UW80"/>
<feature type="active site" evidence="4">
    <location>
        <position position="38"/>
    </location>
</feature>
<organism evidence="9">
    <name type="scientific">Enterobius vermicularis</name>
    <name type="common">Human pinworm</name>
    <dbReference type="NCBI Taxonomy" id="51028"/>
    <lineage>
        <taxon>Eukaryota</taxon>
        <taxon>Metazoa</taxon>
        <taxon>Ecdysozoa</taxon>
        <taxon>Nematoda</taxon>
        <taxon>Chromadorea</taxon>
        <taxon>Rhabditida</taxon>
        <taxon>Spirurina</taxon>
        <taxon>Oxyuridomorpha</taxon>
        <taxon>Oxyuroidea</taxon>
        <taxon>Oxyuridae</taxon>
        <taxon>Enterobius</taxon>
    </lineage>
</organism>
<dbReference type="Gene3D" id="3.40.30.10">
    <property type="entry name" value="Glutaredoxin"/>
    <property type="match status" value="2"/>
</dbReference>
<proteinExistence type="inferred from homology"/>
<dbReference type="PROSITE" id="PS51355">
    <property type="entry name" value="GLUTATHIONE_PEROXID_3"/>
    <property type="match status" value="2"/>
</dbReference>
<evidence type="ECO:0000256" key="4">
    <source>
        <dbReference type="PIRSR" id="PIRSR000303-1"/>
    </source>
</evidence>
<dbReference type="AlphaFoldDB" id="A0A0N4UW80"/>